<dbReference type="Pfam" id="PF06230">
    <property type="entry name" value="LpxI_C"/>
    <property type="match status" value="1"/>
</dbReference>
<dbReference type="PANTHER" id="PTHR39962:SF1">
    <property type="entry name" value="LPXI FAMILY PROTEIN"/>
    <property type="match status" value="1"/>
</dbReference>
<dbReference type="EMBL" id="RZNJ01000002">
    <property type="protein sequence ID" value="RUT32731.1"/>
    <property type="molecule type" value="Genomic_DNA"/>
</dbReference>
<evidence type="ECO:0000313" key="2">
    <source>
        <dbReference type="EMBL" id="RUT32731.1"/>
    </source>
</evidence>
<name>A0A433XF54_9HYPH</name>
<dbReference type="InterPro" id="IPR053174">
    <property type="entry name" value="LpxI"/>
</dbReference>
<dbReference type="AlphaFoldDB" id="A0A433XF54"/>
<dbReference type="InterPro" id="IPR043167">
    <property type="entry name" value="LpxI_C_sf"/>
</dbReference>
<sequence length="275" mass="27984">MAGRLTIFAGTGALVPLAIDAARRGGYRFQVLTLVPRDDLGDDVKTGRADLENPLGIVFSLKMFRTTHILLVGGVTLSDRVREGLARLGGGGGASSDSVGDGALSGVARTLKTMTGADLIGIENLAPELLAPVGHIAGPPAMAPQSDLAFAMQTAREVGRLDLGQAVATTGRRVLAVEDIAGTDALIARIGQFRRAGLTGDGEGAIILAKAAKPAQPLFVDLPAIGPVTIDNARAAGIVHIAVQAGRTLLIERGEISARADALGISVVGVPAVDA</sequence>
<dbReference type="RefSeq" id="WP_127187688.1">
    <property type="nucleotide sequence ID" value="NZ_RZNJ01000002.1"/>
</dbReference>
<proteinExistence type="predicted"/>
<gene>
    <name evidence="2" type="ORF">EMQ25_06190</name>
</gene>
<organism evidence="2 3">
    <name type="scientific">Arsenicitalea aurantiaca</name>
    <dbReference type="NCBI Taxonomy" id="1783274"/>
    <lineage>
        <taxon>Bacteria</taxon>
        <taxon>Pseudomonadati</taxon>
        <taxon>Pseudomonadota</taxon>
        <taxon>Alphaproteobacteria</taxon>
        <taxon>Hyphomicrobiales</taxon>
        <taxon>Devosiaceae</taxon>
        <taxon>Arsenicitalea</taxon>
    </lineage>
</organism>
<dbReference type="InterPro" id="IPR010415">
    <property type="entry name" value="LpxI_C"/>
</dbReference>
<evidence type="ECO:0000313" key="3">
    <source>
        <dbReference type="Proteomes" id="UP000281547"/>
    </source>
</evidence>
<comment type="caution">
    <text evidence="2">The sequence shown here is derived from an EMBL/GenBank/DDBJ whole genome shotgun (WGS) entry which is preliminary data.</text>
</comment>
<dbReference type="PANTHER" id="PTHR39962">
    <property type="entry name" value="BLL4848 PROTEIN"/>
    <property type="match status" value="1"/>
</dbReference>
<protein>
    <submittedName>
        <fullName evidence="2">DUF1009 domain-containing protein</fullName>
    </submittedName>
</protein>
<reference evidence="2 3" key="1">
    <citation type="journal article" date="2016" name="Int. J. Syst. Evol. Microbiol.">
        <title>Arsenicitalea aurantiaca gen. nov., sp. nov., a new member of the family Hyphomicrobiaceae, isolated from high-arsenic sediment.</title>
        <authorList>
            <person name="Mu Y."/>
            <person name="Zhou L."/>
            <person name="Zeng X.C."/>
            <person name="Liu L."/>
            <person name="Pan Y."/>
            <person name="Chen X."/>
            <person name="Wang J."/>
            <person name="Li S."/>
            <person name="Li W.J."/>
            <person name="Wang Y."/>
        </authorList>
    </citation>
    <scope>NUCLEOTIDE SEQUENCE [LARGE SCALE GENOMIC DNA]</scope>
    <source>
        <strain evidence="2 3">42-50</strain>
    </source>
</reference>
<dbReference type="Gene3D" id="3.40.140.80">
    <property type="match status" value="1"/>
</dbReference>
<dbReference type="OrthoDB" id="9789836at2"/>
<accession>A0A433XF54</accession>
<keyword evidence="3" id="KW-1185">Reference proteome</keyword>
<dbReference type="Proteomes" id="UP000281547">
    <property type="component" value="Unassembled WGS sequence"/>
</dbReference>
<feature type="domain" description="LpxI C-terminal" evidence="1">
    <location>
        <begin position="141"/>
        <end position="268"/>
    </location>
</feature>
<evidence type="ECO:0000259" key="1">
    <source>
        <dbReference type="Pfam" id="PF06230"/>
    </source>
</evidence>